<evidence type="ECO:0000256" key="3">
    <source>
        <dbReference type="ARBA" id="ARBA00022730"/>
    </source>
</evidence>
<keyword evidence="4 8" id="KW-0694">RNA-binding</keyword>
<dbReference type="RefSeq" id="WP_163492858.1">
    <property type="nucleotide sequence ID" value="NZ_JACVEL010000014.1"/>
</dbReference>
<dbReference type="GO" id="GO:0015935">
    <property type="term" value="C:small ribosomal subunit"/>
    <property type="evidence" value="ECO:0007669"/>
    <property type="project" value="TreeGrafter"/>
</dbReference>
<reference evidence="10" key="1">
    <citation type="submission" date="2020-09" db="EMBL/GenBank/DDBJ databases">
        <title>Taishania pollutisoli gen. nov., sp. nov., Isolated from Tetrabromobisphenol A-Contaminated Soil.</title>
        <authorList>
            <person name="Chen Q."/>
        </authorList>
    </citation>
    <scope>NUCLEOTIDE SEQUENCE</scope>
    <source>
        <strain evidence="10">CZZ-1</strain>
    </source>
</reference>
<keyword evidence="5 8" id="KW-0689">Ribosomal protein</keyword>
<protein>
    <recommendedName>
        <fullName evidence="7 8">Small ribosomal subunit protein bS20</fullName>
    </recommendedName>
</protein>
<dbReference type="EMBL" id="JACVEL010000014">
    <property type="protein sequence ID" value="MBC9813725.1"/>
    <property type="molecule type" value="Genomic_DNA"/>
</dbReference>
<evidence type="ECO:0000256" key="4">
    <source>
        <dbReference type="ARBA" id="ARBA00022884"/>
    </source>
</evidence>
<comment type="caution">
    <text evidence="10">The sequence shown here is derived from an EMBL/GenBank/DDBJ whole genome shotgun (WGS) entry which is preliminary data.</text>
</comment>
<dbReference type="SUPFAM" id="SSF46992">
    <property type="entry name" value="Ribosomal protein S20"/>
    <property type="match status" value="1"/>
</dbReference>
<keyword evidence="3 8" id="KW-0699">rRNA-binding</keyword>
<dbReference type="Proteomes" id="UP000652681">
    <property type="component" value="Unassembled WGS sequence"/>
</dbReference>
<keyword evidence="6 8" id="KW-0687">Ribonucleoprotein</keyword>
<comment type="similarity">
    <text evidence="2 8">Belongs to the bacterial ribosomal protein bS20 family.</text>
</comment>
<dbReference type="NCBIfam" id="TIGR00029">
    <property type="entry name" value="S20"/>
    <property type="match status" value="1"/>
</dbReference>
<dbReference type="Pfam" id="PF01649">
    <property type="entry name" value="Ribosomal_S20p"/>
    <property type="match status" value="1"/>
</dbReference>
<dbReference type="PANTHER" id="PTHR33398">
    <property type="entry name" value="30S RIBOSOMAL PROTEIN S20"/>
    <property type="match status" value="1"/>
</dbReference>
<evidence type="ECO:0000256" key="1">
    <source>
        <dbReference type="ARBA" id="ARBA00003134"/>
    </source>
</evidence>
<dbReference type="AlphaFoldDB" id="A0A8J6PMW3"/>
<proteinExistence type="inferred from homology"/>
<evidence type="ECO:0000256" key="9">
    <source>
        <dbReference type="SAM" id="MobiDB-lite"/>
    </source>
</evidence>
<evidence type="ECO:0000256" key="8">
    <source>
        <dbReference type="HAMAP-Rule" id="MF_00500"/>
    </source>
</evidence>
<dbReference type="HAMAP" id="MF_00500">
    <property type="entry name" value="Ribosomal_bS20"/>
    <property type="match status" value="1"/>
</dbReference>
<gene>
    <name evidence="8" type="primary">rpsT</name>
    <name evidence="10" type="ORF">H9Y05_14710</name>
</gene>
<evidence type="ECO:0000256" key="7">
    <source>
        <dbReference type="ARBA" id="ARBA00035136"/>
    </source>
</evidence>
<dbReference type="InterPro" id="IPR036510">
    <property type="entry name" value="Ribosomal_bS20_sf"/>
</dbReference>
<evidence type="ECO:0000256" key="2">
    <source>
        <dbReference type="ARBA" id="ARBA00007634"/>
    </source>
</evidence>
<dbReference type="GO" id="GO:0005829">
    <property type="term" value="C:cytosol"/>
    <property type="evidence" value="ECO:0007669"/>
    <property type="project" value="TreeGrafter"/>
</dbReference>
<keyword evidence="11" id="KW-1185">Reference proteome</keyword>
<dbReference type="GO" id="GO:0003735">
    <property type="term" value="F:structural constituent of ribosome"/>
    <property type="evidence" value="ECO:0007669"/>
    <property type="project" value="InterPro"/>
</dbReference>
<feature type="region of interest" description="Disordered" evidence="9">
    <location>
        <begin position="1"/>
        <end position="24"/>
    </location>
</feature>
<name>A0A8J6PMW3_9FLAO</name>
<organism evidence="10 11">
    <name type="scientific">Taishania pollutisoli</name>
    <dbReference type="NCBI Taxonomy" id="2766479"/>
    <lineage>
        <taxon>Bacteria</taxon>
        <taxon>Pseudomonadati</taxon>
        <taxon>Bacteroidota</taxon>
        <taxon>Flavobacteriia</taxon>
        <taxon>Flavobacteriales</taxon>
        <taxon>Crocinitomicaceae</taxon>
        <taxon>Taishania</taxon>
    </lineage>
</organism>
<evidence type="ECO:0000256" key="6">
    <source>
        <dbReference type="ARBA" id="ARBA00023274"/>
    </source>
</evidence>
<evidence type="ECO:0000256" key="5">
    <source>
        <dbReference type="ARBA" id="ARBA00022980"/>
    </source>
</evidence>
<dbReference type="InterPro" id="IPR002583">
    <property type="entry name" value="Ribosomal_bS20"/>
</dbReference>
<dbReference type="GO" id="GO:0006412">
    <property type="term" value="P:translation"/>
    <property type="evidence" value="ECO:0007669"/>
    <property type="project" value="UniProtKB-UniRule"/>
</dbReference>
<evidence type="ECO:0000313" key="10">
    <source>
        <dbReference type="EMBL" id="MBC9813725.1"/>
    </source>
</evidence>
<sequence length="83" mass="9528">MANHKSAIKRIRSNDAKRLRNKYQHKTTRNAIRKLRSLTDKKEAEALLPSVTSMIQRLAKRNIIHTNKAANLVSGLQLKINKL</sequence>
<dbReference type="GO" id="GO:0070181">
    <property type="term" value="F:small ribosomal subunit rRNA binding"/>
    <property type="evidence" value="ECO:0007669"/>
    <property type="project" value="TreeGrafter"/>
</dbReference>
<dbReference type="PANTHER" id="PTHR33398:SF1">
    <property type="entry name" value="SMALL RIBOSOMAL SUBUNIT PROTEIN BS20C"/>
    <property type="match status" value="1"/>
</dbReference>
<evidence type="ECO:0000313" key="11">
    <source>
        <dbReference type="Proteomes" id="UP000652681"/>
    </source>
</evidence>
<comment type="function">
    <text evidence="1 8">Binds directly to 16S ribosomal RNA.</text>
</comment>
<dbReference type="Gene3D" id="1.20.58.110">
    <property type="entry name" value="Ribosomal protein S20"/>
    <property type="match status" value="1"/>
</dbReference>
<accession>A0A8J6PMW3</accession>
<feature type="compositionally biased region" description="Basic residues" evidence="9">
    <location>
        <begin position="1"/>
        <end position="11"/>
    </location>
</feature>